<feature type="domain" description="DUF3857" evidence="2">
    <location>
        <begin position="66"/>
        <end position="224"/>
    </location>
</feature>
<comment type="caution">
    <text evidence="3">The sequence shown here is derived from an EMBL/GenBank/DDBJ whole genome shotgun (WGS) entry which is preliminary data.</text>
</comment>
<gene>
    <name evidence="3" type="ORF">ASZ90_005701</name>
</gene>
<dbReference type="Pfam" id="PF12969">
    <property type="entry name" value="DUF3857"/>
    <property type="match status" value="1"/>
</dbReference>
<organism evidence="3">
    <name type="scientific">hydrocarbon metagenome</name>
    <dbReference type="NCBI Taxonomy" id="938273"/>
    <lineage>
        <taxon>unclassified sequences</taxon>
        <taxon>metagenomes</taxon>
        <taxon>ecological metagenomes</taxon>
    </lineage>
</organism>
<dbReference type="SUPFAM" id="SSF54001">
    <property type="entry name" value="Cysteine proteinases"/>
    <property type="match status" value="1"/>
</dbReference>
<evidence type="ECO:0000259" key="2">
    <source>
        <dbReference type="Pfam" id="PF12969"/>
    </source>
</evidence>
<dbReference type="Gene3D" id="2.60.120.1130">
    <property type="match status" value="1"/>
</dbReference>
<dbReference type="PROSITE" id="PS51257">
    <property type="entry name" value="PROKAR_LIPOPROTEIN"/>
    <property type="match status" value="1"/>
</dbReference>
<feature type="domain" description="Transglutaminase-like" evidence="1">
    <location>
        <begin position="280"/>
        <end position="355"/>
    </location>
</feature>
<name>A0A0W8FU97_9ZZZZ</name>
<protein>
    <recommendedName>
        <fullName evidence="4">DUF3857 domain-containing protein</fullName>
    </recommendedName>
</protein>
<reference evidence="3" key="1">
    <citation type="journal article" date="2015" name="Proc. Natl. Acad. Sci. U.S.A.">
        <title>Networks of energetic and metabolic interactions define dynamics in microbial communities.</title>
        <authorList>
            <person name="Embree M."/>
            <person name="Liu J.K."/>
            <person name="Al-Bassam M.M."/>
            <person name="Zengler K."/>
        </authorList>
    </citation>
    <scope>NUCLEOTIDE SEQUENCE</scope>
</reference>
<dbReference type="InterPro" id="IPR024618">
    <property type="entry name" value="DUF3857"/>
</dbReference>
<dbReference type="Gene3D" id="3.10.620.30">
    <property type="match status" value="1"/>
</dbReference>
<evidence type="ECO:0000259" key="1">
    <source>
        <dbReference type="Pfam" id="PF01841"/>
    </source>
</evidence>
<evidence type="ECO:0000313" key="3">
    <source>
        <dbReference type="EMBL" id="KUG24488.1"/>
    </source>
</evidence>
<dbReference type="Gene3D" id="2.60.40.3140">
    <property type="match status" value="1"/>
</dbReference>
<dbReference type="InterPro" id="IPR002931">
    <property type="entry name" value="Transglutaminase-like"/>
</dbReference>
<evidence type="ECO:0008006" key="4">
    <source>
        <dbReference type="Google" id="ProtNLM"/>
    </source>
</evidence>
<sequence length="639" mass="74271">MRTNRVILVLLSLIVLSCSATNSNIRSITDSDIDISSFLNRAPKTEEHPNAGAILLDSYSYIEFYADGTSISRNLIRIKIFNERGRIYASRSLPYREGYQRAKILFANTIKPDGKIVTLDTKDIIDSSQYEGYEFYTDIKVKRFTMPAVEDGCIIEYAYEIENLQPVLSFDYYDIFFCRNIFPIENDTLEIVLPSGIELKYKKFQTTLTPQIISYGNKRRYIFNNTKQKEIIPESRMPSIYDSNIFPQVSFWTLDGWDIISRWYINIFKEQMQSDRELERFTKQLISGKNTDEEKINAIFNFVSQNIRYIAVLLGPHTHIPHKASEIFQKRYGDCKDKTVLLLTMLKIAGIEGKPALVPANGKYFDESIPSLNAFNHIIAVVPASKKYLWLDATNETAAFNSTPFLIPTKVFVINNDGSYRFIKTPDLDNKKDYYSVDIKYNINNEGNASIDYIQTYFGKAAESVRYSFKYAPPEQRKKYFEDQGIEVKEFNLGSFTDTQKPFTIKLSGDFKNLAQKLDEETMVLSNIITFDSYRDITATNKRQYPVSLKNSFYSTENYSYKFPAGFKIKRLPPAFTFKTPFKYRDEKYSFKGNTFNVHLKTENIEQTIKLENIIDFKKYALELQKHESSIKNFIFEKK</sequence>
<accession>A0A0W8FU97</accession>
<dbReference type="AlphaFoldDB" id="A0A0W8FU97"/>
<dbReference type="InterPro" id="IPR038765">
    <property type="entry name" value="Papain-like_cys_pep_sf"/>
</dbReference>
<dbReference type="EMBL" id="LNQE01000845">
    <property type="protein sequence ID" value="KUG24488.1"/>
    <property type="molecule type" value="Genomic_DNA"/>
</dbReference>
<proteinExistence type="predicted"/>
<dbReference type="Pfam" id="PF01841">
    <property type="entry name" value="Transglut_core"/>
    <property type="match status" value="1"/>
</dbReference>